<dbReference type="Pfam" id="PF05368">
    <property type="entry name" value="NmrA"/>
    <property type="match status" value="1"/>
</dbReference>
<dbReference type="Gene3D" id="3.40.50.720">
    <property type="entry name" value="NAD(P)-binding Rossmann-like Domain"/>
    <property type="match status" value="1"/>
</dbReference>
<sequence>MEKIDQLLGPLNPNKMAAGTAPDPIKVVVFTATGDQGRSVCKELIGDGGFMVWGVTRNTDGKGAKELTQLGVKMVQGDLGEEQSYKQHLLGMDGAFINSDYNSIVPTVNGDTEAATKAEYEQVKALVDACKEAGVGHIVYSALDGYEEEDRKVPYFQSKAEVAKYIKSTYSGHASHPPNTPHGIHHHLHHTNIYACTYFSNIYKFNYLTKDDQGDKWVLGWPLPDDTPILSYAVEQTGVWVKKAFLDHKTWSGKDIQICSDSITPLQMAEELSKLSNQNVVTLGLTKEDFYSEKHSKEVWEPLWLNYKSYVDGYFIRDIEASRKVCPEQWDFKQWAAQDKELKKIFDSANKQDGN</sequence>
<dbReference type="PANTHER" id="PTHR42748">
    <property type="entry name" value="NITROGEN METABOLITE REPRESSION PROTEIN NMRA FAMILY MEMBER"/>
    <property type="match status" value="1"/>
</dbReference>
<keyword evidence="3" id="KW-0560">Oxidoreductase</keyword>
<reference evidence="5 6" key="1">
    <citation type="submission" date="2024-01" db="EMBL/GenBank/DDBJ databases">
        <title>Comparative genomics of Cryptococcus and Kwoniella reveals pathogenesis evolution and contrasting modes of karyotype evolution via chromosome fusion or intercentromeric recombination.</title>
        <authorList>
            <person name="Coelho M.A."/>
            <person name="David-Palma M."/>
            <person name="Shea T."/>
            <person name="Bowers K."/>
            <person name="McGinley-Smith S."/>
            <person name="Mohammad A.W."/>
            <person name="Gnirke A."/>
            <person name="Yurkov A.M."/>
            <person name="Nowrousian M."/>
            <person name="Sun S."/>
            <person name="Cuomo C.A."/>
            <person name="Heitman J."/>
        </authorList>
    </citation>
    <scope>NUCLEOTIDE SEQUENCE [LARGE SCALE GENOMIC DNA]</scope>
    <source>
        <strain evidence="5 6">PYCC6329</strain>
    </source>
</reference>
<keyword evidence="2" id="KW-0521">NADP</keyword>
<dbReference type="PANTHER" id="PTHR42748:SF30">
    <property type="entry name" value="NMRA-LIKE DOMAIN-CONTAINING PROTEIN"/>
    <property type="match status" value="1"/>
</dbReference>
<dbReference type="EMBL" id="CP144089">
    <property type="protein sequence ID" value="WWD04473.1"/>
    <property type="molecule type" value="Genomic_DNA"/>
</dbReference>
<name>A0AAX4KFB3_9TREE</name>
<dbReference type="InterPro" id="IPR051164">
    <property type="entry name" value="NmrA-like_oxidored"/>
</dbReference>
<evidence type="ECO:0000256" key="2">
    <source>
        <dbReference type="ARBA" id="ARBA00022857"/>
    </source>
</evidence>
<protein>
    <recommendedName>
        <fullName evidence="4">NmrA-like domain-containing protein</fullName>
    </recommendedName>
</protein>
<dbReference type="AlphaFoldDB" id="A0AAX4KFB3"/>
<dbReference type="SUPFAM" id="SSF51735">
    <property type="entry name" value="NAD(P)-binding Rossmann-fold domains"/>
    <property type="match status" value="1"/>
</dbReference>
<proteinExistence type="inferred from homology"/>
<dbReference type="RefSeq" id="XP_066082440.1">
    <property type="nucleotide sequence ID" value="XM_066226343.1"/>
</dbReference>
<dbReference type="Gene3D" id="3.90.25.10">
    <property type="entry name" value="UDP-galactose 4-epimerase, domain 1"/>
    <property type="match status" value="1"/>
</dbReference>
<evidence type="ECO:0000256" key="1">
    <source>
        <dbReference type="ARBA" id="ARBA00006328"/>
    </source>
</evidence>
<evidence type="ECO:0000256" key="3">
    <source>
        <dbReference type="ARBA" id="ARBA00023002"/>
    </source>
</evidence>
<dbReference type="CDD" id="cd05251">
    <property type="entry name" value="NmrA_like_SDR_a"/>
    <property type="match status" value="1"/>
</dbReference>
<comment type="similarity">
    <text evidence="1">Belongs to the NmrA-type oxidoreductase family.</text>
</comment>
<organism evidence="5 6">
    <name type="scientific">Kwoniella europaea PYCC6329</name>
    <dbReference type="NCBI Taxonomy" id="1423913"/>
    <lineage>
        <taxon>Eukaryota</taxon>
        <taxon>Fungi</taxon>
        <taxon>Dikarya</taxon>
        <taxon>Basidiomycota</taxon>
        <taxon>Agaricomycotina</taxon>
        <taxon>Tremellomycetes</taxon>
        <taxon>Tremellales</taxon>
        <taxon>Cryptococcaceae</taxon>
        <taxon>Kwoniella</taxon>
    </lineage>
</organism>
<dbReference type="KEGG" id="ker:91101346"/>
<dbReference type="InterPro" id="IPR008030">
    <property type="entry name" value="NmrA-like"/>
</dbReference>
<keyword evidence="6" id="KW-1185">Reference proteome</keyword>
<evidence type="ECO:0000313" key="6">
    <source>
        <dbReference type="Proteomes" id="UP001358614"/>
    </source>
</evidence>
<gene>
    <name evidence="5" type="ORF">V865_002542</name>
</gene>
<evidence type="ECO:0000259" key="4">
    <source>
        <dbReference type="Pfam" id="PF05368"/>
    </source>
</evidence>
<accession>A0AAX4KFB3</accession>
<dbReference type="InterPro" id="IPR036291">
    <property type="entry name" value="NAD(P)-bd_dom_sf"/>
</dbReference>
<dbReference type="GO" id="GO:0005634">
    <property type="term" value="C:nucleus"/>
    <property type="evidence" value="ECO:0007669"/>
    <property type="project" value="TreeGrafter"/>
</dbReference>
<evidence type="ECO:0000313" key="5">
    <source>
        <dbReference type="EMBL" id="WWD04473.1"/>
    </source>
</evidence>
<dbReference type="Proteomes" id="UP001358614">
    <property type="component" value="Chromosome 1"/>
</dbReference>
<dbReference type="GO" id="GO:0016491">
    <property type="term" value="F:oxidoreductase activity"/>
    <property type="evidence" value="ECO:0007669"/>
    <property type="project" value="UniProtKB-KW"/>
</dbReference>
<feature type="domain" description="NmrA-like" evidence="4">
    <location>
        <begin position="26"/>
        <end position="288"/>
    </location>
</feature>
<dbReference type="GeneID" id="91101346"/>